<evidence type="ECO:0000256" key="1">
    <source>
        <dbReference type="ARBA" id="ARBA00023125"/>
    </source>
</evidence>
<evidence type="ECO:0000313" key="3">
    <source>
        <dbReference type="EMBL" id="AAK81181.1"/>
    </source>
</evidence>
<dbReference type="eggNOG" id="COG2932">
    <property type="taxonomic scope" value="Bacteria"/>
</dbReference>
<dbReference type="PIR" id="B97299">
    <property type="entry name" value="B97299"/>
</dbReference>
<dbReference type="AlphaFoldDB" id="Q97E69"/>
<dbReference type="SUPFAM" id="SSF51306">
    <property type="entry name" value="LexA/Signal peptidase"/>
    <property type="match status" value="1"/>
</dbReference>
<dbReference type="InterPro" id="IPR039418">
    <property type="entry name" value="LexA-like"/>
</dbReference>
<dbReference type="HOGENOM" id="CLU_1259633_0_0_9"/>
<dbReference type="CDD" id="cd06529">
    <property type="entry name" value="S24_LexA-like"/>
    <property type="match status" value="1"/>
</dbReference>
<proteinExistence type="predicted"/>
<dbReference type="OrthoDB" id="14949at2"/>
<dbReference type="GO" id="GO:0003677">
    <property type="term" value="F:DNA binding"/>
    <property type="evidence" value="ECO:0007669"/>
    <property type="project" value="UniProtKB-KW"/>
</dbReference>
<dbReference type="Gene3D" id="2.10.109.10">
    <property type="entry name" value="Umud Fragment, subunit A"/>
    <property type="match status" value="1"/>
</dbReference>
<reference evidence="3 4" key="1">
    <citation type="journal article" date="2001" name="J. Bacteriol.">
        <title>Genome sequence and comparative analysis of the solvent-producing bacterium Clostridium acetobutylicum.</title>
        <authorList>
            <person name="Nolling J."/>
            <person name="Breton G."/>
            <person name="Omelchenko M.V."/>
            <person name="Makarova K.S."/>
            <person name="Zeng Q."/>
            <person name="Gibson R."/>
            <person name="Lee H.M."/>
            <person name="Dubois J."/>
            <person name="Qiu D."/>
            <person name="Hitti J."/>
            <person name="Wolf Y.I."/>
            <person name="Tatusov R.L."/>
            <person name="Sabathe F."/>
            <person name="Doucette-Stamm L."/>
            <person name="Soucaille P."/>
            <person name="Daly M.J."/>
            <person name="Bennett G.N."/>
            <person name="Koonin E.V."/>
            <person name="Smith D.R."/>
        </authorList>
    </citation>
    <scope>NUCLEOTIDE SEQUENCE [LARGE SCALE GENOMIC DNA]</scope>
    <source>
        <strain evidence="4">ATCC 824 / DSM 792 / JCM 1419 / LMG 5710 / VKM B-1787</strain>
    </source>
</reference>
<evidence type="ECO:0000313" key="4">
    <source>
        <dbReference type="Proteomes" id="UP000000814"/>
    </source>
</evidence>
<dbReference type="InterPro" id="IPR015927">
    <property type="entry name" value="Peptidase_S24_S26A/B/C"/>
</dbReference>
<dbReference type="STRING" id="272562.CA_C3247"/>
<dbReference type="KEGG" id="cac:CA_C3247"/>
<dbReference type="Proteomes" id="UP000000814">
    <property type="component" value="Chromosome"/>
</dbReference>
<dbReference type="PANTHER" id="PTHR46558">
    <property type="entry name" value="TRACRIPTIONAL REGULATORY PROTEIN-RELATED-RELATED"/>
    <property type="match status" value="1"/>
</dbReference>
<keyword evidence="1" id="KW-0238">DNA-binding</keyword>
<dbReference type="eggNOG" id="COG1396">
    <property type="taxonomic scope" value="Bacteria"/>
</dbReference>
<protein>
    <submittedName>
        <fullName evidence="3">Predicted transcriptional regulator, lacI/xre family</fullName>
    </submittedName>
</protein>
<dbReference type="EMBL" id="AE001437">
    <property type="protein sequence ID" value="AAK81181.1"/>
    <property type="molecule type" value="Genomic_DNA"/>
</dbReference>
<dbReference type="PROSITE" id="PS50943">
    <property type="entry name" value="HTH_CROC1"/>
    <property type="match status" value="1"/>
</dbReference>
<dbReference type="PANTHER" id="PTHR46558:SF3">
    <property type="entry name" value="TRANSCRIPTIONAL REGULATOR"/>
    <property type="match status" value="1"/>
</dbReference>
<dbReference type="SMART" id="SM00530">
    <property type="entry name" value="HTH_XRE"/>
    <property type="match status" value="1"/>
</dbReference>
<dbReference type="PATRIC" id="fig|272562.8.peg.3425"/>
<dbReference type="Pfam" id="PF01381">
    <property type="entry name" value="HTH_3"/>
    <property type="match status" value="1"/>
</dbReference>
<feature type="domain" description="HTH cro/C1-type" evidence="2">
    <location>
        <begin position="29"/>
        <end position="83"/>
    </location>
</feature>
<dbReference type="InterPro" id="IPR036286">
    <property type="entry name" value="LexA/Signal_pep-like_sf"/>
</dbReference>
<dbReference type="SUPFAM" id="SSF47413">
    <property type="entry name" value="lambda repressor-like DNA-binding domains"/>
    <property type="match status" value="1"/>
</dbReference>
<name>Q97E69_CLOAB</name>
<dbReference type="CDD" id="cd00093">
    <property type="entry name" value="HTH_XRE"/>
    <property type="match status" value="1"/>
</dbReference>
<evidence type="ECO:0000259" key="2">
    <source>
        <dbReference type="PROSITE" id="PS50943"/>
    </source>
</evidence>
<keyword evidence="4" id="KW-1185">Reference proteome</keyword>
<dbReference type="InterPro" id="IPR001387">
    <property type="entry name" value="Cro/C1-type_HTH"/>
</dbReference>
<accession>Q97E69</accession>
<sequence length="243" mass="28150">MADKTKVYICHLSKIKGMVLFMNRAGEKVKKIREDAKLSQKQFAKKLGVAEKFINEIECGRKVVTESLIHRIKKLYGKDINDINMSADEEEEVRETNYQFKSQAKKKETNEVWTDALSSILKSVPVYDYSFKKVIDKRSLPVIANKIEGFNQDKVFFIKIENNDMTGFRIMKDDVAFGHMTSEIENNAICLIEYNDLRVLRQIKRLDNNKLLLISNNGNLMTQTVQTNEIKIIGRINKVEFCI</sequence>
<gene>
    <name evidence="3" type="ordered locus">CA_C3247</name>
</gene>
<dbReference type="Pfam" id="PF00717">
    <property type="entry name" value="Peptidase_S24"/>
    <property type="match status" value="1"/>
</dbReference>
<organism evidence="3 4">
    <name type="scientific">Clostridium acetobutylicum (strain ATCC 824 / DSM 792 / JCM 1419 / IAM 19013 / LMG 5710 / NBRC 13948 / NRRL B-527 / VKM B-1787 / 2291 / W)</name>
    <dbReference type="NCBI Taxonomy" id="272562"/>
    <lineage>
        <taxon>Bacteria</taxon>
        <taxon>Bacillati</taxon>
        <taxon>Bacillota</taxon>
        <taxon>Clostridia</taxon>
        <taxon>Eubacteriales</taxon>
        <taxon>Clostridiaceae</taxon>
        <taxon>Clostridium</taxon>
    </lineage>
</organism>
<dbReference type="InterPro" id="IPR010982">
    <property type="entry name" value="Lambda_DNA-bd_dom_sf"/>
</dbReference>
<dbReference type="Gene3D" id="1.10.260.40">
    <property type="entry name" value="lambda repressor-like DNA-binding domains"/>
    <property type="match status" value="1"/>
</dbReference>